<keyword evidence="2" id="KW-0812">Transmembrane</keyword>
<keyword evidence="7" id="KW-1185">Reference proteome</keyword>
<protein>
    <recommendedName>
        <fullName evidence="5">LcnD-like C-terminal domain-containing protein</fullName>
    </recommendedName>
</protein>
<name>A0ABX4I439_9LACT</name>
<reference evidence="6 7" key="1">
    <citation type="submission" date="2014-12" db="EMBL/GenBank/DDBJ databases">
        <title>Draft genome sequences of 10 type strains of Lactococcus.</title>
        <authorList>
            <person name="Sun Z."/>
            <person name="Zhong Z."/>
            <person name="Liu W."/>
            <person name="Zhang W."/>
            <person name="Zhang H."/>
        </authorList>
    </citation>
    <scope>NUCLEOTIDE SEQUENCE [LARGE SCALE GENOMIC DNA]</scope>
    <source>
        <strain evidence="6 7">DSM 22330</strain>
    </source>
</reference>
<evidence type="ECO:0000256" key="4">
    <source>
        <dbReference type="ARBA" id="ARBA00023136"/>
    </source>
</evidence>
<evidence type="ECO:0000256" key="2">
    <source>
        <dbReference type="ARBA" id="ARBA00022692"/>
    </source>
</evidence>
<comment type="caution">
    <text evidence="6">The sequence shown here is derived from an EMBL/GenBank/DDBJ whole genome shotgun (WGS) entry which is preliminary data.</text>
</comment>
<gene>
    <name evidence="6" type="ORF">RR45_GL001647</name>
</gene>
<evidence type="ECO:0000313" key="6">
    <source>
        <dbReference type="EMBL" id="PCR99044.1"/>
    </source>
</evidence>
<keyword evidence="4" id="KW-0472">Membrane</keyword>
<accession>A0ABX4I439</accession>
<evidence type="ECO:0000256" key="3">
    <source>
        <dbReference type="ARBA" id="ARBA00022989"/>
    </source>
</evidence>
<evidence type="ECO:0000259" key="5">
    <source>
        <dbReference type="Pfam" id="PF25940"/>
    </source>
</evidence>
<dbReference type="EMBL" id="JXJT01000047">
    <property type="protein sequence ID" value="PCR99044.1"/>
    <property type="molecule type" value="Genomic_DNA"/>
</dbReference>
<feature type="domain" description="LcnD-like C-terminal" evidence="5">
    <location>
        <begin position="7"/>
        <end position="47"/>
    </location>
</feature>
<dbReference type="InterPro" id="IPR058795">
    <property type="entry name" value="LcnD_C"/>
</dbReference>
<dbReference type="Pfam" id="PF25940">
    <property type="entry name" value="LcnD_C"/>
    <property type="match status" value="1"/>
</dbReference>
<comment type="subcellular location">
    <subcellularLocation>
        <location evidence="1">Membrane</location>
    </subcellularLocation>
</comment>
<proteinExistence type="predicted"/>
<sequence length="60" mass="6800">MPTFNSENSSSTDKGTFYTITGTLETSKYLNSRYGQTGELSIIIGKKTYWQQIQDVLKNN</sequence>
<dbReference type="Proteomes" id="UP000218979">
    <property type="component" value="Unassembled WGS sequence"/>
</dbReference>
<organism evidence="6 7">
    <name type="scientific">Pseudolactococcus chungangensis CAU 28 = DSM 22330</name>
    <dbReference type="NCBI Taxonomy" id="1122154"/>
    <lineage>
        <taxon>Bacteria</taxon>
        <taxon>Bacillati</taxon>
        <taxon>Bacillota</taxon>
        <taxon>Bacilli</taxon>
        <taxon>Lactobacillales</taxon>
        <taxon>Streptococcaceae</taxon>
        <taxon>Pseudolactococcus</taxon>
    </lineage>
</organism>
<keyword evidence="3" id="KW-1133">Transmembrane helix</keyword>
<evidence type="ECO:0000256" key="1">
    <source>
        <dbReference type="ARBA" id="ARBA00004370"/>
    </source>
</evidence>
<evidence type="ECO:0000313" key="7">
    <source>
        <dbReference type="Proteomes" id="UP000218979"/>
    </source>
</evidence>